<accession>A0A9D4JPX7</accession>
<dbReference type="Proteomes" id="UP000828390">
    <property type="component" value="Unassembled WGS sequence"/>
</dbReference>
<name>A0A9D4JPX7_DREPO</name>
<organism evidence="1 2">
    <name type="scientific">Dreissena polymorpha</name>
    <name type="common">Zebra mussel</name>
    <name type="synonym">Mytilus polymorpha</name>
    <dbReference type="NCBI Taxonomy" id="45954"/>
    <lineage>
        <taxon>Eukaryota</taxon>
        <taxon>Metazoa</taxon>
        <taxon>Spiralia</taxon>
        <taxon>Lophotrochozoa</taxon>
        <taxon>Mollusca</taxon>
        <taxon>Bivalvia</taxon>
        <taxon>Autobranchia</taxon>
        <taxon>Heteroconchia</taxon>
        <taxon>Euheterodonta</taxon>
        <taxon>Imparidentia</taxon>
        <taxon>Neoheterodontei</taxon>
        <taxon>Myida</taxon>
        <taxon>Dreissenoidea</taxon>
        <taxon>Dreissenidae</taxon>
        <taxon>Dreissena</taxon>
    </lineage>
</organism>
<dbReference type="EMBL" id="JAIWYP010000005">
    <property type="protein sequence ID" value="KAH3820190.1"/>
    <property type="molecule type" value="Genomic_DNA"/>
</dbReference>
<evidence type="ECO:0000313" key="1">
    <source>
        <dbReference type="EMBL" id="KAH3820190.1"/>
    </source>
</evidence>
<keyword evidence="2" id="KW-1185">Reference proteome</keyword>
<evidence type="ECO:0000313" key="2">
    <source>
        <dbReference type="Proteomes" id="UP000828390"/>
    </source>
</evidence>
<reference evidence="1" key="2">
    <citation type="submission" date="2020-11" db="EMBL/GenBank/DDBJ databases">
        <authorList>
            <person name="McCartney M.A."/>
            <person name="Auch B."/>
            <person name="Kono T."/>
            <person name="Mallez S."/>
            <person name="Becker A."/>
            <person name="Gohl D.M."/>
            <person name="Silverstein K.A.T."/>
            <person name="Koren S."/>
            <person name="Bechman K.B."/>
            <person name="Herman A."/>
            <person name="Abrahante J.E."/>
            <person name="Garbe J."/>
        </authorList>
    </citation>
    <scope>NUCLEOTIDE SEQUENCE</scope>
    <source>
        <strain evidence="1">Duluth1</strain>
        <tissue evidence="1">Whole animal</tissue>
    </source>
</reference>
<protein>
    <submittedName>
        <fullName evidence="1">Uncharacterized protein</fullName>
    </submittedName>
</protein>
<comment type="caution">
    <text evidence="1">The sequence shown here is derived from an EMBL/GenBank/DDBJ whole genome shotgun (WGS) entry which is preliminary data.</text>
</comment>
<sequence>MNASQSPCFLPFTVQEVSCFCWKARKVLCCTREIFAGSILILSKWSIFVLEKESRK</sequence>
<dbReference type="AlphaFoldDB" id="A0A9D4JPX7"/>
<gene>
    <name evidence="1" type="ORF">DPMN_121934</name>
</gene>
<reference evidence="1" key="1">
    <citation type="journal article" date="2019" name="bioRxiv">
        <title>The Genome of the Zebra Mussel, Dreissena polymorpha: A Resource for Invasive Species Research.</title>
        <authorList>
            <person name="McCartney M.A."/>
            <person name="Auch B."/>
            <person name="Kono T."/>
            <person name="Mallez S."/>
            <person name="Zhang Y."/>
            <person name="Obille A."/>
            <person name="Becker A."/>
            <person name="Abrahante J.E."/>
            <person name="Garbe J."/>
            <person name="Badalamenti J.P."/>
            <person name="Herman A."/>
            <person name="Mangelson H."/>
            <person name="Liachko I."/>
            <person name="Sullivan S."/>
            <person name="Sone E.D."/>
            <person name="Koren S."/>
            <person name="Silverstein K.A.T."/>
            <person name="Beckman K.B."/>
            <person name="Gohl D.M."/>
        </authorList>
    </citation>
    <scope>NUCLEOTIDE SEQUENCE</scope>
    <source>
        <strain evidence="1">Duluth1</strain>
        <tissue evidence="1">Whole animal</tissue>
    </source>
</reference>
<proteinExistence type="predicted"/>